<keyword evidence="3" id="KW-1185">Reference proteome</keyword>
<keyword evidence="1" id="KW-0472">Membrane</keyword>
<evidence type="ECO:0000256" key="1">
    <source>
        <dbReference type="SAM" id="Phobius"/>
    </source>
</evidence>
<proteinExistence type="predicted"/>
<protein>
    <recommendedName>
        <fullName evidence="4">DUF4199 domain-containing protein</fullName>
    </recommendedName>
</protein>
<accession>A0ABN0VSD2</accession>
<comment type="caution">
    <text evidence="2">The sequence shown here is derived from an EMBL/GenBank/DDBJ whole genome shotgun (WGS) entry which is preliminary data.</text>
</comment>
<organism evidence="2 3">
    <name type="scientific">Bacillus carboniphilus</name>
    <dbReference type="NCBI Taxonomy" id="86663"/>
    <lineage>
        <taxon>Bacteria</taxon>
        <taxon>Bacillati</taxon>
        <taxon>Bacillota</taxon>
        <taxon>Bacilli</taxon>
        <taxon>Bacillales</taxon>
        <taxon>Bacillaceae</taxon>
        <taxon>Bacillus</taxon>
    </lineage>
</organism>
<evidence type="ECO:0000313" key="3">
    <source>
        <dbReference type="Proteomes" id="UP001500782"/>
    </source>
</evidence>
<keyword evidence="1" id="KW-1133">Transmembrane helix</keyword>
<sequence>MNKTERSIDLFILVILLGIFIFTASYVLTGTENLFRLLSYVFFAFIFLLIGFLVAYLIFFRDSDQSNKVIAVNLRHVIYGTMTVILVVTFIKLINDTANYYDSQLHFIESGEIPEYLRAEGLRIQFMLFTAGIFALIFTLFGLWLTIKKEK</sequence>
<dbReference type="Proteomes" id="UP001500782">
    <property type="component" value="Unassembled WGS sequence"/>
</dbReference>
<evidence type="ECO:0008006" key="4">
    <source>
        <dbReference type="Google" id="ProtNLM"/>
    </source>
</evidence>
<gene>
    <name evidence="2" type="ORF">GCM10008967_03390</name>
</gene>
<feature type="transmembrane region" description="Helical" evidence="1">
    <location>
        <begin position="72"/>
        <end position="94"/>
    </location>
</feature>
<name>A0ABN0VSD2_9BACI</name>
<dbReference type="EMBL" id="BAAADJ010000004">
    <property type="protein sequence ID" value="GAA0316141.1"/>
    <property type="molecule type" value="Genomic_DNA"/>
</dbReference>
<dbReference type="RefSeq" id="WP_343795772.1">
    <property type="nucleotide sequence ID" value="NZ_BAAADJ010000004.1"/>
</dbReference>
<evidence type="ECO:0000313" key="2">
    <source>
        <dbReference type="EMBL" id="GAA0316141.1"/>
    </source>
</evidence>
<feature type="transmembrane region" description="Helical" evidence="1">
    <location>
        <begin position="124"/>
        <end position="147"/>
    </location>
</feature>
<reference evidence="2 3" key="1">
    <citation type="journal article" date="2019" name="Int. J. Syst. Evol. Microbiol.">
        <title>The Global Catalogue of Microorganisms (GCM) 10K type strain sequencing project: providing services to taxonomists for standard genome sequencing and annotation.</title>
        <authorList>
            <consortium name="The Broad Institute Genomics Platform"/>
            <consortium name="The Broad Institute Genome Sequencing Center for Infectious Disease"/>
            <person name="Wu L."/>
            <person name="Ma J."/>
        </authorList>
    </citation>
    <scope>NUCLEOTIDE SEQUENCE [LARGE SCALE GENOMIC DNA]</scope>
    <source>
        <strain evidence="2 3">JCM 9731</strain>
    </source>
</reference>
<feature type="transmembrane region" description="Helical" evidence="1">
    <location>
        <begin position="40"/>
        <end position="60"/>
    </location>
</feature>
<keyword evidence="1" id="KW-0812">Transmembrane</keyword>
<feature type="transmembrane region" description="Helical" evidence="1">
    <location>
        <begin position="7"/>
        <end position="28"/>
    </location>
</feature>